<dbReference type="InterPro" id="IPR036291">
    <property type="entry name" value="NAD(P)-bd_dom_sf"/>
</dbReference>
<proteinExistence type="predicted"/>
<name>A0A060M152_9BACI</name>
<dbReference type="PANTHER" id="PTHR12126">
    <property type="entry name" value="NADH-UBIQUINONE OXIDOREDUCTASE 39 KDA SUBUNIT-RELATED"/>
    <property type="match status" value="1"/>
</dbReference>
<evidence type="ECO:0000313" key="3">
    <source>
        <dbReference type="Proteomes" id="UP000027142"/>
    </source>
</evidence>
<dbReference type="Proteomes" id="UP000027142">
    <property type="component" value="Chromosome"/>
</dbReference>
<reference evidence="2 3" key="1">
    <citation type="journal article" date="2014" name="Gene">
        <title>A comparative genomic analysis of the alkalitolerant soil bacterium Bacillus lehensis G1.</title>
        <authorList>
            <person name="Noor Y.M."/>
            <person name="Samsulrizal N.H."/>
            <person name="Jema'on N.A."/>
            <person name="Low K.O."/>
            <person name="Ramli A.N."/>
            <person name="Alias N.I."/>
            <person name="Damis S.I."/>
            <person name="Fuzi S.F."/>
            <person name="Isa M.N."/>
            <person name="Murad A.M."/>
            <person name="Raih M.F."/>
            <person name="Bakar F.D."/>
            <person name="Najimudin N."/>
            <person name="Mahadi N.M."/>
            <person name="Illias R.M."/>
        </authorList>
    </citation>
    <scope>NUCLEOTIDE SEQUENCE [LARGE SCALE GENOMIC DNA]</scope>
    <source>
        <strain evidence="2 3">G1</strain>
    </source>
</reference>
<dbReference type="AlphaFoldDB" id="A0A060M152"/>
<protein>
    <submittedName>
        <fullName evidence="2">NAD-dependent epimerase/dehydratase</fullName>
    </submittedName>
</protein>
<dbReference type="eggNOG" id="COG0702">
    <property type="taxonomic scope" value="Bacteria"/>
</dbReference>
<dbReference type="PANTHER" id="PTHR12126:SF11">
    <property type="entry name" value="NADH DEHYDROGENASE [UBIQUINONE] 1 ALPHA SUBCOMPLEX SUBUNIT 9, MITOCHONDRIAL"/>
    <property type="match status" value="1"/>
</dbReference>
<accession>A0A060M152</accession>
<dbReference type="KEGG" id="ble:BleG1_1710"/>
<evidence type="ECO:0000313" key="2">
    <source>
        <dbReference type="EMBL" id="AIC94288.1"/>
    </source>
</evidence>
<dbReference type="SUPFAM" id="SSF51735">
    <property type="entry name" value="NAD(P)-binding Rossmann-fold domains"/>
    <property type="match status" value="1"/>
</dbReference>
<organism evidence="2 3">
    <name type="scientific">Shouchella lehensis G1</name>
    <dbReference type="NCBI Taxonomy" id="1246626"/>
    <lineage>
        <taxon>Bacteria</taxon>
        <taxon>Bacillati</taxon>
        <taxon>Bacillota</taxon>
        <taxon>Bacilli</taxon>
        <taxon>Bacillales</taxon>
        <taxon>Bacillaceae</taxon>
        <taxon>Shouchella</taxon>
    </lineage>
</organism>
<dbReference type="InterPro" id="IPR016040">
    <property type="entry name" value="NAD(P)-bd_dom"/>
</dbReference>
<dbReference type="OrthoDB" id="9774199at2"/>
<evidence type="ECO:0000259" key="1">
    <source>
        <dbReference type="Pfam" id="PF13460"/>
    </source>
</evidence>
<dbReference type="Pfam" id="PF13460">
    <property type="entry name" value="NAD_binding_10"/>
    <property type="match status" value="1"/>
</dbReference>
<dbReference type="STRING" id="1246626.BleG1_1710"/>
<feature type="domain" description="NAD(P)-binding" evidence="1">
    <location>
        <begin position="11"/>
        <end position="152"/>
    </location>
</feature>
<keyword evidence="3" id="KW-1185">Reference proteome</keyword>
<dbReference type="InterPro" id="IPR051207">
    <property type="entry name" value="ComplexI_NDUFA9_subunit"/>
</dbReference>
<dbReference type="Gene3D" id="3.40.50.720">
    <property type="entry name" value="NAD(P)-binding Rossmann-like Domain"/>
    <property type="match status" value="1"/>
</dbReference>
<dbReference type="PATRIC" id="fig|1246626.3.peg.1703"/>
<dbReference type="EMBL" id="CP003923">
    <property type="protein sequence ID" value="AIC94288.1"/>
    <property type="molecule type" value="Genomic_DNA"/>
</dbReference>
<dbReference type="GO" id="GO:0044877">
    <property type="term" value="F:protein-containing complex binding"/>
    <property type="evidence" value="ECO:0007669"/>
    <property type="project" value="TreeGrafter"/>
</dbReference>
<gene>
    <name evidence="2" type="ORF">BleG1_1710</name>
</gene>
<dbReference type="HOGENOM" id="CLU_569777_0_0_9"/>
<sequence length="481" mass="54783">MANKPVIAISGASGYIGKNLMNQLKDKAHIIALSRSIEHKENTNDLTWRQADLFSLGDAESALEGVDYAVYLVHSMLPSARLTQAKFEDMDFILADNFAQAASKNNVKQIIYLSGILPENEKELSRHLESRREVEMVLNAYDVPVTTVRAGLIVGPSGSSFPIVKKLVKRLPFMALPKWTRQKTQPVALPDVLHALDGSIGNEDVSGRSFDVAGPEVMTYREMMIETADVMGKKRSMLNVPFMSVKLSRLWVSVTTGTPKEMVYPLIESLVHPMVAEASRMHPDLSYGKTTFRDAALAAIEEENKQSEKPTTRKKKEAKTIADVRSIQRVPLPEDHSAEWLGRYYLQWLEKQGRPFLSAKSDQPDKTSIYLLNKKLLEFTYAKERSHKQRALYYITGGAFANVNAEPGRGRMEFRKIPYKNECMIAIHEYQPSLPWILYTLTQAKMHIWVMFLFKRHLQRMIRTNLLLSETHEQFLLNRPK</sequence>
<dbReference type="RefSeq" id="WP_038479470.1">
    <property type="nucleotide sequence ID" value="NZ_CP003923.1"/>
</dbReference>